<dbReference type="PRINTS" id="PR00480">
    <property type="entry name" value="ASTACIN"/>
</dbReference>
<dbReference type="PANTHER" id="PTHR10127">
    <property type="entry name" value="DISCOIDIN, CUB, EGF, LAMININ , AND ZINC METALLOPROTEASE DOMAIN CONTAINING"/>
    <property type="match status" value="1"/>
</dbReference>
<comment type="cofactor">
    <cofactor evidence="1 2">
        <name>Zn(2+)</name>
        <dbReference type="ChEBI" id="CHEBI:29105"/>
    </cofactor>
    <text evidence="1 2">Binds 1 zinc ion per subunit.</text>
</comment>
<proteinExistence type="predicted"/>
<dbReference type="Pfam" id="PF01400">
    <property type="entry name" value="Astacin"/>
    <property type="match status" value="1"/>
</dbReference>
<evidence type="ECO:0000313" key="4">
    <source>
        <dbReference type="EMBL" id="OQR91753.1"/>
    </source>
</evidence>
<feature type="domain" description="Peptidase M12A" evidence="3">
    <location>
        <begin position="90"/>
        <end position="318"/>
    </location>
</feature>
<keyword evidence="1 2" id="KW-0645">Protease</keyword>
<organism evidence="4 5">
    <name type="scientific">Achlya hypogyna</name>
    <name type="common">Oomycete</name>
    <name type="synonym">Protoachlya hypogyna</name>
    <dbReference type="NCBI Taxonomy" id="1202772"/>
    <lineage>
        <taxon>Eukaryota</taxon>
        <taxon>Sar</taxon>
        <taxon>Stramenopiles</taxon>
        <taxon>Oomycota</taxon>
        <taxon>Saprolegniomycetes</taxon>
        <taxon>Saprolegniales</taxon>
        <taxon>Achlyaceae</taxon>
        <taxon>Achlya</taxon>
    </lineage>
</organism>
<name>A0A1V9Z1C2_ACHHY</name>
<dbReference type="Proteomes" id="UP000243579">
    <property type="component" value="Unassembled WGS sequence"/>
</dbReference>
<feature type="binding site" evidence="1">
    <location>
        <position position="207"/>
    </location>
    <ligand>
        <name>Zn(2+)</name>
        <dbReference type="ChEBI" id="CHEBI:29105"/>
        <note>catalytic</note>
    </ligand>
</feature>
<comment type="caution">
    <text evidence="4">The sequence shown here is derived from an EMBL/GenBank/DDBJ whole genome shotgun (WGS) entry which is preliminary data.</text>
</comment>
<accession>A0A1V9Z1C2</accession>
<evidence type="ECO:0000256" key="2">
    <source>
        <dbReference type="RuleBase" id="RU361183"/>
    </source>
</evidence>
<feature type="chain" id="PRO_5011816778" description="Metalloendopeptidase" evidence="2">
    <location>
        <begin position="21"/>
        <end position="328"/>
    </location>
</feature>
<dbReference type="SMART" id="SM00235">
    <property type="entry name" value="ZnMc"/>
    <property type="match status" value="1"/>
</dbReference>
<dbReference type="SUPFAM" id="SSF55486">
    <property type="entry name" value="Metalloproteases ('zincins'), catalytic domain"/>
    <property type="match status" value="1"/>
</dbReference>
<feature type="signal peptide" evidence="2">
    <location>
        <begin position="1"/>
        <end position="20"/>
    </location>
</feature>
<keyword evidence="1 2" id="KW-0482">Metalloprotease</keyword>
<dbReference type="Gene3D" id="3.40.390.10">
    <property type="entry name" value="Collagenase (Catalytic Domain)"/>
    <property type="match status" value="1"/>
</dbReference>
<dbReference type="GO" id="GO:0006508">
    <property type="term" value="P:proteolysis"/>
    <property type="evidence" value="ECO:0007669"/>
    <property type="project" value="UniProtKB-KW"/>
</dbReference>
<keyword evidence="1 2" id="KW-0862">Zinc</keyword>
<dbReference type="PROSITE" id="PS51864">
    <property type="entry name" value="ASTACIN"/>
    <property type="match status" value="1"/>
</dbReference>
<evidence type="ECO:0000256" key="1">
    <source>
        <dbReference type="PROSITE-ProRule" id="PRU01211"/>
    </source>
</evidence>
<dbReference type="GO" id="GO:0008270">
    <property type="term" value="F:zinc ion binding"/>
    <property type="evidence" value="ECO:0007669"/>
    <property type="project" value="UniProtKB-UniRule"/>
</dbReference>
<dbReference type="EC" id="3.4.24.-" evidence="2"/>
<dbReference type="EMBL" id="JNBR01000504">
    <property type="protein sequence ID" value="OQR91753.1"/>
    <property type="molecule type" value="Genomic_DNA"/>
</dbReference>
<keyword evidence="1 2" id="KW-0378">Hydrolase</keyword>
<dbReference type="AlphaFoldDB" id="A0A1V9Z1C2"/>
<dbReference type="STRING" id="1202772.A0A1V9Z1C2"/>
<sequence length="328" mass="36365">MKHLLLAVLAATATASHVRCREIMDSVIPPGDAKYLVAGQIKYAFGEPHQEGAIYQLCDEHGNITCFEEDGTADTETDEVVSCHRAKAKRRLGVSTEHKRALWPHATLCYKIDGRFTEHETQLILDATHTIASSTGVAFIEVDTCRGSYHSSELCGGCEHYVSITQEPNKRGTHSKVGYQHTAGQKLNLMPKSFKRGKGTIMHELLHSLGVSHEHVHPAAEAIVLRDHKLAAGRNNYVPRREAFVTQYDIHSIMHYHNGVCLPKDKSVKYCAIDENEDDGCVLPTEADCDEEATQVLGQRNGLSPGDIRNLQLLYDLPTSVTMQEVKV</sequence>
<dbReference type="PANTHER" id="PTHR10127:SF850">
    <property type="entry name" value="METALLOENDOPEPTIDASE"/>
    <property type="match status" value="1"/>
</dbReference>
<feature type="binding site" evidence="1">
    <location>
        <position position="213"/>
    </location>
    <ligand>
        <name>Zn(2+)</name>
        <dbReference type="ChEBI" id="CHEBI:29105"/>
        <note>catalytic</note>
    </ligand>
</feature>
<comment type="caution">
    <text evidence="1">Lacks conserved residue(s) required for the propagation of feature annotation.</text>
</comment>
<gene>
    <name evidence="4" type="ORF">ACHHYP_04396</name>
</gene>
<evidence type="ECO:0000313" key="5">
    <source>
        <dbReference type="Proteomes" id="UP000243579"/>
    </source>
</evidence>
<reference evidence="4 5" key="1">
    <citation type="journal article" date="2014" name="Genome Biol. Evol.">
        <title>The secreted proteins of Achlya hypogyna and Thraustotheca clavata identify the ancestral oomycete secretome and reveal gene acquisitions by horizontal gene transfer.</title>
        <authorList>
            <person name="Misner I."/>
            <person name="Blouin N."/>
            <person name="Leonard G."/>
            <person name="Richards T.A."/>
            <person name="Lane C.E."/>
        </authorList>
    </citation>
    <scope>NUCLEOTIDE SEQUENCE [LARGE SCALE GENOMIC DNA]</scope>
    <source>
        <strain evidence="4 5">ATCC 48635</strain>
    </source>
</reference>
<keyword evidence="5" id="KW-1185">Reference proteome</keyword>
<dbReference type="OrthoDB" id="431034at2759"/>
<dbReference type="InterPro" id="IPR001506">
    <property type="entry name" value="Peptidase_M12A"/>
</dbReference>
<protein>
    <recommendedName>
        <fullName evidence="2">Metalloendopeptidase</fullName>
        <ecNumber evidence="2">3.4.24.-</ecNumber>
    </recommendedName>
</protein>
<feature type="binding site" evidence="1">
    <location>
        <position position="203"/>
    </location>
    <ligand>
        <name>Zn(2+)</name>
        <dbReference type="ChEBI" id="CHEBI:29105"/>
        <note>catalytic</note>
    </ligand>
</feature>
<dbReference type="InterPro" id="IPR024079">
    <property type="entry name" value="MetalloPept_cat_dom_sf"/>
</dbReference>
<evidence type="ECO:0000259" key="3">
    <source>
        <dbReference type="PROSITE" id="PS51864"/>
    </source>
</evidence>
<keyword evidence="1 2" id="KW-0479">Metal-binding</keyword>
<dbReference type="InterPro" id="IPR006026">
    <property type="entry name" value="Peptidase_Metallo"/>
</dbReference>
<dbReference type="GO" id="GO:0004222">
    <property type="term" value="F:metalloendopeptidase activity"/>
    <property type="evidence" value="ECO:0007669"/>
    <property type="project" value="UniProtKB-UniRule"/>
</dbReference>
<feature type="active site" evidence="1">
    <location>
        <position position="204"/>
    </location>
</feature>
<keyword evidence="2" id="KW-0732">Signal</keyword>